<dbReference type="HOGENOM" id="CLU_383930_0_0_4"/>
<dbReference type="Proteomes" id="UP000011021">
    <property type="component" value="Unassembled WGS sequence"/>
</dbReference>
<dbReference type="InterPro" id="IPR044016">
    <property type="entry name" value="Big_13"/>
</dbReference>
<dbReference type="Gene3D" id="2.60.40.10">
    <property type="entry name" value="Immunoglobulins"/>
    <property type="match status" value="4"/>
</dbReference>
<organism evidence="4 5">
    <name type="scientific">Lautropia mirabilis ATCC 51599</name>
    <dbReference type="NCBI Taxonomy" id="887898"/>
    <lineage>
        <taxon>Bacteria</taxon>
        <taxon>Pseudomonadati</taxon>
        <taxon>Pseudomonadota</taxon>
        <taxon>Betaproteobacteria</taxon>
        <taxon>Burkholderiales</taxon>
        <taxon>Burkholderiaceae</taxon>
        <taxon>Lautropia</taxon>
    </lineage>
</organism>
<dbReference type="Pfam" id="PF12245">
    <property type="entry name" value="Big_3_2"/>
    <property type="match status" value="1"/>
</dbReference>
<evidence type="ECO:0000256" key="1">
    <source>
        <dbReference type="SAM" id="MobiDB-lite"/>
    </source>
</evidence>
<feature type="domain" description="Bacterial Ig-like" evidence="3">
    <location>
        <begin position="457"/>
        <end position="528"/>
    </location>
</feature>
<gene>
    <name evidence="4" type="ORF">HMPREF0551_2400</name>
</gene>
<name>E7S0D6_9BURK</name>
<evidence type="ECO:0000313" key="5">
    <source>
        <dbReference type="Proteomes" id="UP000011021"/>
    </source>
</evidence>
<evidence type="ECO:0008006" key="6">
    <source>
        <dbReference type="Google" id="ProtNLM"/>
    </source>
</evidence>
<dbReference type="InterPro" id="IPR022038">
    <property type="entry name" value="Ig-like_bact"/>
</dbReference>
<dbReference type="InterPro" id="IPR013783">
    <property type="entry name" value="Ig-like_fold"/>
</dbReference>
<dbReference type="EMBL" id="AEQP01000022">
    <property type="protein sequence ID" value="EFV94285.1"/>
    <property type="molecule type" value="Genomic_DNA"/>
</dbReference>
<accession>E7S0D6</accession>
<evidence type="ECO:0000259" key="3">
    <source>
        <dbReference type="Pfam" id="PF19077"/>
    </source>
</evidence>
<dbReference type="STRING" id="887898.HMPREF0551_2400"/>
<evidence type="ECO:0000259" key="2">
    <source>
        <dbReference type="Pfam" id="PF12245"/>
    </source>
</evidence>
<dbReference type="AlphaFoldDB" id="E7S0D6"/>
<dbReference type="eggNOG" id="COG2931">
    <property type="taxonomic scope" value="Bacteria"/>
</dbReference>
<feature type="domain" description="Bacterial Ig-like" evidence="3">
    <location>
        <begin position="361"/>
        <end position="429"/>
    </location>
</feature>
<comment type="caution">
    <text evidence="4">The sequence shown here is derived from an EMBL/GenBank/DDBJ whole genome shotgun (WGS) entry which is preliminary data.</text>
</comment>
<sequence>MALVIETRSSHGSVSRTHLRAGTTRVVVRPGDTFRLYDEDTGKAPAKAVVKQLDNSILVDNLADGAQGADQPQAVELLGFYSSCSVSSPCHLELPETTSGTVDITPATGAIGALSDGSFVLVDLAQTSGAAAGAAATKGLEGATPAVAAGADHAAESGPLLSESARPVIYGLGGAAVLGLALAGGGGGGGGGGEAPVANTTATPALPPTTPATPAAPAAPTTPTVPPSVTDPSFTVTHSSVAKGKVPTLTGTGTAGGTVKIDVHAGGGAAVDASYTVPVGADGKWSANLATLKPTTGALPAGGLSTATSLSLTETVNGKTATMPDFKLTADDTPPTAPTISPVGTDGLLGAAAVGKPLAVSGHGEANSLIKLTLGAQSLETVVGADGTWAVTLPANALPATGNATLSVTASDLAGNVSTATTQTLTVDTTPPPAPTIQFTGGTDNYVNAAEKAAGVTLAGTAEADSTVKVTVGTVSHDAKAGADGKWSVAFAGAELPADGTHLVTAVATDKAGNASAPSAGTPMVVDTKPPVLTDTHAGGTDRVLSGVPFLITGKTEAGASVQVEFTLADGSKQVQTAVVTDTGPDSANWTLPTPIVAQGNPIGAKQTTIHITATDKAGNVSAVDHTFAIMSQSFPFGTAPAGSNTLSLKALTTGSEGDAIQKAQASTGDALSLPLAQTEPSSTPLPATASAASSIAPSSAQQLSLLLSQDELQQGLAHL</sequence>
<feature type="compositionally biased region" description="Low complexity" evidence="1">
    <location>
        <begin position="195"/>
        <end position="204"/>
    </location>
</feature>
<feature type="region of interest" description="Disordered" evidence="1">
    <location>
        <begin position="188"/>
        <end position="235"/>
    </location>
</feature>
<feature type="compositionally biased region" description="Low complexity" evidence="1">
    <location>
        <begin position="212"/>
        <end position="235"/>
    </location>
</feature>
<evidence type="ECO:0000313" key="4">
    <source>
        <dbReference type="EMBL" id="EFV94285.1"/>
    </source>
</evidence>
<dbReference type="Pfam" id="PF19077">
    <property type="entry name" value="Big_13"/>
    <property type="match status" value="2"/>
</dbReference>
<protein>
    <recommendedName>
        <fullName evidence="6">Bacterial group 3 Ig-like protein</fullName>
    </recommendedName>
</protein>
<reference evidence="4 5" key="1">
    <citation type="submission" date="2010-12" db="EMBL/GenBank/DDBJ databases">
        <authorList>
            <person name="Muzny D."/>
            <person name="Qin X."/>
            <person name="Deng J."/>
            <person name="Jiang H."/>
            <person name="Liu Y."/>
            <person name="Qu J."/>
            <person name="Song X.-Z."/>
            <person name="Zhang L."/>
            <person name="Thornton R."/>
            <person name="Coyle M."/>
            <person name="Francisco L."/>
            <person name="Jackson L."/>
            <person name="Javaid M."/>
            <person name="Korchina V."/>
            <person name="Kovar C."/>
            <person name="Mata R."/>
            <person name="Mathew T."/>
            <person name="Ngo R."/>
            <person name="Nguyen L."/>
            <person name="Nguyen N."/>
            <person name="Okwuonu G."/>
            <person name="Ongeri F."/>
            <person name="Pham C."/>
            <person name="Simmons D."/>
            <person name="Wilczek-Boney K."/>
            <person name="Hale W."/>
            <person name="Jakkamsetti A."/>
            <person name="Pham P."/>
            <person name="Ruth R."/>
            <person name="San Lucas F."/>
            <person name="Warren J."/>
            <person name="Zhang J."/>
            <person name="Zhao Z."/>
            <person name="Zhou C."/>
            <person name="Zhu D."/>
            <person name="Lee S."/>
            <person name="Bess C."/>
            <person name="Blankenburg K."/>
            <person name="Forbes L."/>
            <person name="Fu Q."/>
            <person name="Gubbala S."/>
            <person name="Hirani K."/>
            <person name="Jayaseelan J.C."/>
            <person name="Lara F."/>
            <person name="Munidasa M."/>
            <person name="Palculict T."/>
            <person name="Patil S."/>
            <person name="Pu L.-L."/>
            <person name="Saada N."/>
            <person name="Tang L."/>
            <person name="Weissenberger G."/>
            <person name="Zhu Y."/>
            <person name="Hemphill L."/>
            <person name="Shang Y."/>
            <person name="Youmans B."/>
            <person name="Ayvaz T."/>
            <person name="Ross M."/>
            <person name="Santibanez J."/>
            <person name="Aqrawi P."/>
            <person name="Gross S."/>
            <person name="Joshi V."/>
            <person name="Fowler G."/>
            <person name="Nazareth L."/>
            <person name="Reid J."/>
            <person name="Worley K."/>
            <person name="Petrosino J."/>
            <person name="Highlander S."/>
            <person name="Gibbs R."/>
        </authorList>
    </citation>
    <scope>NUCLEOTIDE SEQUENCE [LARGE SCALE GENOMIC DNA]</scope>
    <source>
        <strain evidence="4 5">ATCC 51599</strain>
    </source>
</reference>
<feature type="domain" description="Ig-like" evidence="2">
    <location>
        <begin position="560"/>
        <end position="629"/>
    </location>
</feature>
<keyword evidence="5" id="KW-1185">Reference proteome</keyword>
<proteinExistence type="predicted"/>
<dbReference type="NCBIfam" id="NF033510">
    <property type="entry name" value="Ca_tandemer"/>
    <property type="match status" value="2"/>
</dbReference>
<dbReference type="RefSeq" id="WP_005674839.1">
    <property type="nucleotide sequence ID" value="NZ_CP146288.1"/>
</dbReference>